<reference evidence="2 3" key="1">
    <citation type="submission" date="2016-10" db="EMBL/GenBank/DDBJ databases">
        <authorList>
            <person name="de Groot N.N."/>
        </authorList>
    </citation>
    <scope>NUCLEOTIDE SEQUENCE [LARGE SCALE GENOMIC DNA]</scope>
    <source>
        <strain evidence="2 3">DSM 22489</strain>
    </source>
</reference>
<feature type="domain" description="DUF6968" evidence="1">
    <location>
        <begin position="62"/>
        <end position="145"/>
    </location>
</feature>
<name>A0A1H6BJU9_9BACT</name>
<dbReference type="Pfam" id="PF22302">
    <property type="entry name" value="DUF6968"/>
    <property type="match status" value="1"/>
</dbReference>
<evidence type="ECO:0000313" key="3">
    <source>
        <dbReference type="Proteomes" id="UP000236728"/>
    </source>
</evidence>
<dbReference type="Proteomes" id="UP000236728">
    <property type="component" value="Unassembled WGS sequence"/>
</dbReference>
<evidence type="ECO:0000313" key="2">
    <source>
        <dbReference type="EMBL" id="SEG60924.1"/>
    </source>
</evidence>
<gene>
    <name evidence="2" type="ORF">SAMN05421819_3764</name>
</gene>
<keyword evidence="3" id="KW-1185">Reference proteome</keyword>
<dbReference type="EMBL" id="FNVA01000007">
    <property type="protein sequence ID" value="SEG60924.1"/>
    <property type="molecule type" value="Genomic_DNA"/>
</dbReference>
<organism evidence="2 3">
    <name type="scientific">Bryocella elongata</name>
    <dbReference type="NCBI Taxonomy" id="863522"/>
    <lineage>
        <taxon>Bacteria</taxon>
        <taxon>Pseudomonadati</taxon>
        <taxon>Acidobacteriota</taxon>
        <taxon>Terriglobia</taxon>
        <taxon>Terriglobales</taxon>
        <taxon>Acidobacteriaceae</taxon>
        <taxon>Bryocella</taxon>
    </lineage>
</organism>
<proteinExistence type="predicted"/>
<protein>
    <recommendedName>
        <fullName evidence="1">DUF6968 domain-containing protein</fullName>
    </recommendedName>
</protein>
<dbReference type="InterPro" id="IPR054241">
    <property type="entry name" value="DUF6968"/>
</dbReference>
<accession>A0A1H6BJU9</accession>
<dbReference type="AlphaFoldDB" id="A0A1H6BJU9"/>
<evidence type="ECO:0000259" key="1">
    <source>
        <dbReference type="Pfam" id="PF22302"/>
    </source>
</evidence>
<sequence>MYKPGDPLSPEALQQLETLRHRPDSEIDFSDIPKTTDAQWQHAIRLRSLVRSGTSQSQPLVRRTLTLLQPPANASVDVEIGPLKDEGADYSCHVRIAAPDKELNFDIHGVDGVQALQLALRFTGSELDRIGGDRWLYHQERGHGFDRLNELKSA</sequence>